<sequence>MSTLTIYRNKLVFAQVDTGRETVYNGDLMGQNKISAQFKSPVALNLLEGDYIIHNSHVFTLKGAATETRNGKRNFDYSAIFLGREYALYHKKVFHEGSMNFFYTGKAAEHLSLIISNANVSDPGWLIAEVDETPDSMTIQYNDDNCRTAITKIAEAFKLEYEFRDQSVYLKKVVGNTLHEVTFKYGHDKGLYSLSRQSQDDSGYGTVFYGFGGTANLPADYRNGVRELIFEGGKVERNVDKYGRIEVVARFPEIFPERTGTVTATPSLSSVLDSSLNFNLNEVIVDGQAKIVFKSGALNGQEFEITKYDHTSKTVTFKVNELENGYQLPNVNSKVVIGDRYTFVGIKMPETYLSDAELRLKNATIEYAKNHSNPPVSFTLGVDSLYLKESGLTNAIRVGDRLPIVDEDMVIDEKLRVQSISYPIFSPESINATISDTVSYSLAEQLIKDNVKHEELIRQTERNVIEQSRNNAVNLRRLQNKVIDPDGNYFTDKIRPGSIETLYFAAGAKATNFSLKGVVFHPNYLGDQNKIRVSAGQLIHYELQIEGVGFIWNMLPFENDLLVSAKEYYIYAKVSRTSLTGEWLFTDQLIRVEEVPGYWHFQTGVLYAAKDGRRDHELTKGMTFIIGDQVTSGVLKSLSGLNYFNLTDGKFNLGDGSSGIDFGVTVPGQLTVKGGVVSKKLVVGYGDYYSAVGDEGEFPLFIGAPSLSLANQAKFRVTRDGTLYAAGGVFEGKITAGAGSKIGDILIDAAGKLNISGTKVEIKPDESIKVFNGGVADFSKASKLIVPIVAPDFLNNGQAAIWVGDLSGLTHETGGYLLPIATSGILGGIKIGSGLNIDPATGVVSVSAGESPLSFVSPLVRTGNSVAILEDAAHRFITDTERVNWNLAFGWGNHAGQGYLKAVSWDIISGKPGSLSQFTNDLGNYGSWITKSQADGWYSQIDHGHLWADITNRPTNLSHFTNDLGNFGNWITKAQTDQWYEPGFSVLQIGKGGTGSATRNFVDLGSNESVQGIKIFDNGAVFSKNLIIPTQSPTLLPGQASIWLGDLSGLTSDPSGYTLPLATAVVLGGVKVGTGLLMDPNTGVLSVNGDIFDLTNYYTKAQSDARYAFVGGGNASGTWGISITGNAATATTASNSILHNGWSQNFGAASGSLAGILGLSGTTASYNYYNAGTVQAFLGLGSFAYRNSINGNEINNGPGNRTFDVSVSTNLRWAYFGNSHVIADNSAGDLHANRINSAAPWVEGYPILMGFNGSSTYGVRVDSARISDVAQAVDNSGASMKFNWKGQPGQPAWMWGSNVPNDAYVYNPANFNVRGATYWAENAYASTGNNTFDAIMTIKDNVWSYTSATRIQNGLGMDKGGRYHQLNDVFGVDANTVDWNTSSFTYAVNAPYTGFLGQFGTNYGLQLNSSYDGGGQLAFRTINGDNGTRSVWRPILWNGWNIDKVQFAGGAGTSYNTANLEVFRPFESTYSPNLSFHWGGRVAAQIALGSDGVIEIRNNPGTDYESFRAKNITVFGDLTANNYAQVRGNLDVLGNSKTLGENYSGSWFRSLTSGRGWYHEVHGGGIMMNDNDWIRTYGNKGFYVQNGRLSVDGRTDIASDLAVTGSIQTNTFFKAQGYVNAVGNYEMNNTGDQILWTIGRNWIGLDNYYGLGYEYEKRSSFGHTINFAENSVVKSRISLSTGQAWFNSHVITEGNITAQGSVKSGNWFYAAGQSGLYNSTYLNGIYALSSSQWRIYSDTAEGAYLEFSGSGQNNVRGAIHGDGSNNFGLLNSAGSWSLRMDPSSNANVTGAVVAGGLVAGTRGVFGHDSGVSGSVNATNWFRSLGATGWYSQDYGGGIYMADSSYVRTYGGKVFYCDNFMLTSEGYQVNNIGAGLVGVYDATKYQAVFSMGGIYQPAKDGSSLANMYGIAWTHSNAGGQSISGLSHQALFVIAGQTASAIGEGIWTRNKMISGTGTNGGYENGAYNQGHNNIWRLGNAPEHGLAYYQNEGGIDYIGMHFGDRNVRKFSFSQWGDFSSTASVTSPVLKATAALKIPTVAPTLAPGEAAIWIGNLSGITI</sequence>
<gene>
    <name evidence="2" type="ORF">SAMN04488522_104403</name>
</gene>
<evidence type="ECO:0000313" key="3">
    <source>
        <dbReference type="Proteomes" id="UP000184287"/>
    </source>
</evidence>
<organism evidence="2 3">
    <name type="scientific">Pedobacter caeni</name>
    <dbReference type="NCBI Taxonomy" id="288992"/>
    <lineage>
        <taxon>Bacteria</taxon>
        <taxon>Pseudomonadati</taxon>
        <taxon>Bacteroidota</taxon>
        <taxon>Sphingobacteriia</taxon>
        <taxon>Sphingobacteriales</taxon>
        <taxon>Sphingobacteriaceae</taxon>
        <taxon>Pedobacter</taxon>
    </lineage>
</organism>
<keyword evidence="3" id="KW-1185">Reference proteome</keyword>
<feature type="domain" description="Bacterial shufflon protein N-terminal" evidence="1">
    <location>
        <begin position="1513"/>
        <end position="1596"/>
    </location>
</feature>
<dbReference type="Proteomes" id="UP000184287">
    <property type="component" value="Unassembled WGS sequence"/>
</dbReference>
<reference evidence="3" key="1">
    <citation type="submission" date="2016-11" db="EMBL/GenBank/DDBJ databases">
        <authorList>
            <person name="Varghese N."/>
            <person name="Submissions S."/>
        </authorList>
    </citation>
    <scope>NUCLEOTIDE SEQUENCE [LARGE SCALE GENOMIC DNA]</scope>
    <source>
        <strain evidence="3">DSM 16990</strain>
    </source>
</reference>
<dbReference type="InterPro" id="IPR007001">
    <property type="entry name" value="Shufflon_N"/>
</dbReference>
<dbReference type="STRING" id="288992.SAMN04488522_104403"/>
<dbReference type="Pfam" id="PF04917">
    <property type="entry name" value="Shufflon_N"/>
    <property type="match status" value="1"/>
</dbReference>
<evidence type="ECO:0000313" key="2">
    <source>
        <dbReference type="EMBL" id="SHG08186.1"/>
    </source>
</evidence>
<dbReference type="RefSeq" id="WP_073233079.1">
    <property type="nucleotide sequence ID" value="NZ_FQUQ01000004.1"/>
</dbReference>
<dbReference type="OrthoDB" id="1031347at2"/>
<dbReference type="EMBL" id="FQUQ01000004">
    <property type="protein sequence ID" value="SHG08186.1"/>
    <property type="molecule type" value="Genomic_DNA"/>
</dbReference>
<evidence type="ECO:0000259" key="1">
    <source>
        <dbReference type="Pfam" id="PF04917"/>
    </source>
</evidence>
<protein>
    <recommendedName>
        <fullName evidence="1">Bacterial shufflon protein N-terminal domain-containing protein</fullName>
    </recommendedName>
</protein>
<accession>A0A1M5GWR1</accession>
<name>A0A1M5GWR1_9SPHI</name>
<proteinExistence type="predicted"/>